<comment type="caution">
    <text evidence="1">The sequence shown here is derived from an EMBL/GenBank/DDBJ whole genome shotgun (WGS) entry which is preliminary data.</text>
</comment>
<dbReference type="EMBL" id="CAKMMW010000004">
    <property type="protein sequence ID" value="CAH1202264.1"/>
    <property type="molecule type" value="Genomic_DNA"/>
</dbReference>
<dbReference type="Proteomes" id="UP000838821">
    <property type="component" value="Unassembled WGS sequence"/>
</dbReference>
<keyword evidence="2" id="KW-1185">Reference proteome</keyword>
<reference evidence="1" key="1">
    <citation type="submission" date="2022-01" db="EMBL/GenBank/DDBJ databases">
        <authorList>
            <person name="Criscuolo A."/>
        </authorList>
    </citation>
    <scope>NUCLEOTIDE SEQUENCE</scope>
    <source>
        <strain evidence="1">CIP111891</strain>
    </source>
</reference>
<gene>
    <name evidence="1" type="ORF">PAECIP111891_02096</name>
</gene>
<proteinExistence type="predicted"/>
<evidence type="ECO:0000313" key="2">
    <source>
        <dbReference type="Proteomes" id="UP000838821"/>
    </source>
</evidence>
<organism evidence="1 2">
    <name type="scientific">Paenibacillus allorhizoplanae</name>
    <dbReference type="NCBI Taxonomy" id="2905648"/>
    <lineage>
        <taxon>Bacteria</taxon>
        <taxon>Bacillati</taxon>
        <taxon>Bacillota</taxon>
        <taxon>Bacilli</taxon>
        <taxon>Bacillales</taxon>
        <taxon>Paenibacillaceae</taxon>
        <taxon>Paenibacillus</taxon>
    </lineage>
</organism>
<protein>
    <recommendedName>
        <fullName evidence="3">DUF2935 domain-containing protein</fullName>
    </recommendedName>
</protein>
<dbReference type="RefSeq" id="WP_236286836.1">
    <property type="nucleotide sequence ID" value="NZ_CAKMMW010000004.1"/>
</dbReference>
<evidence type="ECO:0000313" key="1">
    <source>
        <dbReference type="EMBL" id="CAH1202264.1"/>
    </source>
</evidence>
<accession>A0ABM9C4Q0</accession>
<sequence>MNILQGIFSISSPVEMNNYLHWHWMLDKQFRSLNVVYEDIAICLNLIKELSVYIELEKNRHHRMTLIQNMVKEIRNLLDELYPFQKMEKDLLFLASPYATFQVSLCELLEQELYYIMETLKLFYTRTQRMTVRITKKEARELTRCLALTIHPLQRHLDQIERELFPSVLEWLQ</sequence>
<evidence type="ECO:0008006" key="3">
    <source>
        <dbReference type="Google" id="ProtNLM"/>
    </source>
</evidence>
<name>A0ABM9C4Q0_9BACL</name>